<keyword evidence="4" id="KW-0677">Repeat</keyword>
<dbReference type="GeneID" id="115603468"/>
<evidence type="ECO:0000256" key="8">
    <source>
        <dbReference type="ARBA" id="ARBA00023242"/>
    </source>
</evidence>
<evidence type="ECO:0000259" key="11">
    <source>
        <dbReference type="PROSITE" id="PS50157"/>
    </source>
</evidence>
<evidence type="ECO:0000313" key="13">
    <source>
        <dbReference type="Ensembl" id="ENSSHBP00005009283.1"/>
    </source>
</evidence>
<sequence length="265" mass="29239">MQENYDSLLLLEFPIPKPTVISRLELEEELGVPDPNDSKEWEILRVAPADDGTWSGNDEDPPAPPHPDIPLSHGIKAAASHPPPSLSPSWLPPEAPSQIPAPKSRRSFPAPPRALPREKPFKCGDCGKSFTRNSNRNAHQRTHGPSQTYPKCGNSAPRRLLSKPHSCSTCGMSFPWSSDPIRHNGPLECPGCGKSFHGNSKLQRRKALGMRPYRCSDCGRSFSYSSAFLKHQRNHGQDRAQQHSQGGNCFPGSSGLRRHQRSHLG</sequence>
<proteinExistence type="inferred from homology"/>
<protein>
    <submittedName>
        <fullName evidence="13">Zinc finger protein 629-like</fullName>
    </submittedName>
</protein>
<dbReference type="OMA" id="IQESSEC"/>
<evidence type="ECO:0000256" key="7">
    <source>
        <dbReference type="ARBA" id="ARBA00023125"/>
    </source>
</evidence>
<evidence type="ECO:0000313" key="14">
    <source>
        <dbReference type="Proteomes" id="UP000472266"/>
    </source>
</evidence>
<dbReference type="Ensembl" id="ENSSHBT00005011176.1">
    <property type="protein sequence ID" value="ENSSHBP00005009283.1"/>
    <property type="gene ID" value="ENSSHBG00005008106.1"/>
</dbReference>
<feature type="domain" description="KRAB" evidence="12">
    <location>
        <begin position="1"/>
        <end position="43"/>
    </location>
</feature>
<feature type="compositionally biased region" description="Polar residues" evidence="10">
    <location>
        <begin position="130"/>
        <end position="149"/>
    </location>
</feature>
<organism evidence="13 14">
    <name type="scientific">Strigops habroptila</name>
    <name type="common">Kakapo</name>
    <dbReference type="NCBI Taxonomy" id="2489341"/>
    <lineage>
        <taxon>Eukaryota</taxon>
        <taxon>Metazoa</taxon>
        <taxon>Chordata</taxon>
        <taxon>Craniata</taxon>
        <taxon>Vertebrata</taxon>
        <taxon>Euteleostomi</taxon>
        <taxon>Archelosauria</taxon>
        <taxon>Archosauria</taxon>
        <taxon>Dinosauria</taxon>
        <taxon>Saurischia</taxon>
        <taxon>Theropoda</taxon>
        <taxon>Coelurosauria</taxon>
        <taxon>Aves</taxon>
        <taxon>Neognathae</taxon>
        <taxon>Neoaves</taxon>
        <taxon>Telluraves</taxon>
        <taxon>Australaves</taxon>
        <taxon>Psittaciformes</taxon>
        <taxon>Psittacidae</taxon>
        <taxon>Strigops</taxon>
    </lineage>
</organism>
<gene>
    <name evidence="13" type="primary">LOC115603468</name>
</gene>
<feature type="region of interest" description="Disordered" evidence="10">
    <location>
        <begin position="46"/>
        <end position="117"/>
    </location>
</feature>
<dbReference type="Gene3D" id="3.30.160.60">
    <property type="entry name" value="Classic Zinc Finger"/>
    <property type="match status" value="3"/>
</dbReference>
<dbReference type="PROSITE" id="PS50805">
    <property type="entry name" value="KRAB"/>
    <property type="match status" value="1"/>
</dbReference>
<dbReference type="GO" id="GO:0008270">
    <property type="term" value="F:zinc ion binding"/>
    <property type="evidence" value="ECO:0007669"/>
    <property type="project" value="UniProtKB-KW"/>
</dbReference>
<feature type="domain" description="C2H2-type" evidence="11">
    <location>
        <begin position="213"/>
        <end position="240"/>
    </location>
</feature>
<evidence type="ECO:0000256" key="4">
    <source>
        <dbReference type="ARBA" id="ARBA00022737"/>
    </source>
</evidence>
<dbReference type="InterPro" id="IPR013087">
    <property type="entry name" value="Znf_C2H2_type"/>
</dbReference>
<reference evidence="13" key="1">
    <citation type="submission" date="2025-08" db="UniProtKB">
        <authorList>
            <consortium name="Ensembl"/>
        </authorList>
    </citation>
    <scope>IDENTIFICATION</scope>
</reference>
<dbReference type="FunFam" id="3.30.160.60:FF:000088">
    <property type="entry name" value="Zinc finger and SCAN domain containing 2"/>
    <property type="match status" value="1"/>
</dbReference>
<dbReference type="AlphaFoldDB" id="A0A672U469"/>
<keyword evidence="3" id="KW-0479">Metal-binding</keyword>
<dbReference type="SUPFAM" id="SSF57667">
    <property type="entry name" value="beta-beta-alpha zinc fingers"/>
    <property type="match status" value="2"/>
</dbReference>
<dbReference type="Proteomes" id="UP000472266">
    <property type="component" value="Unplaced"/>
</dbReference>
<dbReference type="SMART" id="SM00355">
    <property type="entry name" value="ZnF_C2H2"/>
    <property type="match status" value="2"/>
</dbReference>
<dbReference type="PROSITE" id="PS00028">
    <property type="entry name" value="ZINC_FINGER_C2H2_1"/>
    <property type="match status" value="2"/>
</dbReference>
<dbReference type="OrthoDB" id="9202319at2759"/>
<dbReference type="GO" id="GO:0000981">
    <property type="term" value="F:DNA-binding transcription factor activity, RNA polymerase II-specific"/>
    <property type="evidence" value="ECO:0007669"/>
    <property type="project" value="TreeGrafter"/>
</dbReference>
<keyword evidence="6" id="KW-0862">Zinc</keyword>
<evidence type="ECO:0000256" key="10">
    <source>
        <dbReference type="SAM" id="MobiDB-lite"/>
    </source>
</evidence>
<dbReference type="PANTHER" id="PTHR24408">
    <property type="entry name" value="ZINC FINGER PROTEIN"/>
    <property type="match status" value="1"/>
</dbReference>
<accession>A0A672U469</accession>
<evidence type="ECO:0000259" key="12">
    <source>
        <dbReference type="PROSITE" id="PS50805"/>
    </source>
</evidence>
<dbReference type="PANTHER" id="PTHR24408:SF34">
    <property type="entry name" value="ZINC FINGER PROTEIN 672-RELATED"/>
    <property type="match status" value="1"/>
</dbReference>
<evidence type="ECO:0000256" key="6">
    <source>
        <dbReference type="ARBA" id="ARBA00022833"/>
    </source>
</evidence>
<feature type="domain" description="C2H2-type" evidence="11">
    <location>
        <begin position="121"/>
        <end position="148"/>
    </location>
</feature>
<evidence type="ECO:0000256" key="3">
    <source>
        <dbReference type="ARBA" id="ARBA00022723"/>
    </source>
</evidence>
<comment type="similarity">
    <text evidence="2">Belongs to the krueppel C2H2-type zinc-finger protein family.</text>
</comment>
<dbReference type="FunFam" id="3.30.160.60:FF:000135">
    <property type="entry name" value="Zinc finger protein 358"/>
    <property type="match status" value="1"/>
</dbReference>
<keyword evidence="7" id="KW-0238">DNA-binding</keyword>
<feature type="region of interest" description="Disordered" evidence="10">
    <location>
        <begin position="129"/>
        <end position="155"/>
    </location>
</feature>
<dbReference type="GO" id="GO:0005634">
    <property type="term" value="C:nucleus"/>
    <property type="evidence" value="ECO:0007669"/>
    <property type="project" value="UniProtKB-SubCell"/>
</dbReference>
<reference evidence="13" key="2">
    <citation type="submission" date="2025-09" db="UniProtKB">
        <authorList>
            <consortium name="Ensembl"/>
        </authorList>
    </citation>
    <scope>IDENTIFICATION</scope>
</reference>
<dbReference type="KEGG" id="shab:115603468"/>
<name>A0A672U469_STRHB</name>
<comment type="subcellular location">
    <subcellularLocation>
        <location evidence="1">Nucleus</location>
    </subcellularLocation>
</comment>
<evidence type="ECO:0000256" key="5">
    <source>
        <dbReference type="ARBA" id="ARBA00022771"/>
    </source>
</evidence>
<dbReference type="Pfam" id="PF00096">
    <property type="entry name" value="zf-C2H2"/>
    <property type="match status" value="2"/>
</dbReference>
<feature type="region of interest" description="Disordered" evidence="10">
    <location>
        <begin position="232"/>
        <end position="265"/>
    </location>
</feature>
<keyword evidence="5 9" id="KW-0863">Zinc-finger</keyword>
<evidence type="ECO:0000256" key="2">
    <source>
        <dbReference type="ARBA" id="ARBA00006991"/>
    </source>
</evidence>
<dbReference type="InterPro" id="IPR001909">
    <property type="entry name" value="KRAB"/>
</dbReference>
<dbReference type="GeneTree" id="ENSGT01150000286941"/>
<dbReference type="RefSeq" id="XP_030331233.1">
    <property type="nucleotide sequence ID" value="XM_030475373.1"/>
</dbReference>
<dbReference type="InterPro" id="IPR036236">
    <property type="entry name" value="Znf_C2H2_sf"/>
</dbReference>
<keyword evidence="14" id="KW-1185">Reference proteome</keyword>
<dbReference type="GO" id="GO:0043565">
    <property type="term" value="F:sequence-specific DNA binding"/>
    <property type="evidence" value="ECO:0007669"/>
    <property type="project" value="TreeGrafter"/>
</dbReference>
<dbReference type="PROSITE" id="PS50157">
    <property type="entry name" value="ZINC_FINGER_C2H2_2"/>
    <property type="match status" value="2"/>
</dbReference>
<dbReference type="InParanoid" id="A0A672U469"/>
<feature type="compositionally biased region" description="Basic residues" evidence="10">
    <location>
        <begin position="256"/>
        <end position="265"/>
    </location>
</feature>
<keyword evidence="8" id="KW-0539">Nucleus</keyword>
<evidence type="ECO:0000256" key="9">
    <source>
        <dbReference type="PROSITE-ProRule" id="PRU00042"/>
    </source>
</evidence>
<feature type="compositionally biased region" description="Pro residues" evidence="10">
    <location>
        <begin position="81"/>
        <end position="95"/>
    </location>
</feature>
<evidence type="ECO:0000256" key="1">
    <source>
        <dbReference type="ARBA" id="ARBA00004123"/>
    </source>
</evidence>